<protein>
    <submittedName>
        <fullName evidence="5">4'-phosphopantetheinyl transferase superfamily protein</fullName>
    </submittedName>
</protein>
<reference evidence="5 6" key="1">
    <citation type="submission" date="2020-05" db="EMBL/GenBank/DDBJ databases">
        <authorList>
            <person name="Whitworth D."/>
        </authorList>
    </citation>
    <scope>NUCLEOTIDE SEQUENCE [LARGE SCALE GENOMIC DNA]</scope>
    <source>
        <strain evidence="5 6">CA046A</strain>
    </source>
</reference>
<evidence type="ECO:0000313" key="5">
    <source>
        <dbReference type="EMBL" id="NOK12314.1"/>
    </source>
</evidence>
<evidence type="ECO:0000256" key="3">
    <source>
        <dbReference type="ARBA" id="ARBA00022842"/>
    </source>
</evidence>
<evidence type="ECO:0000313" key="6">
    <source>
        <dbReference type="Proteomes" id="UP000528460"/>
    </source>
</evidence>
<evidence type="ECO:0000256" key="2">
    <source>
        <dbReference type="ARBA" id="ARBA00022723"/>
    </source>
</evidence>
<dbReference type="Pfam" id="PF01648">
    <property type="entry name" value="ACPS"/>
    <property type="match status" value="1"/>
</dbReference>
<dbReference type="GO" id="GO:0006633">
    <property type="term" value="P:fatty acid biosynthetic process"/>
    <property type="evidence" value="ECO:0007669"/>
    <property type="project" value="InterPro"/>
</dbReference>
<name>A0A7Y4JWC5_9BACT</name>
<evidence type="ECO:0000256" key="1">
    <source>
        <dbReference type="ARBA" id="ARBA00022679"/>
    </source>
</evidence>
<sequence length="123" mass="13293">MLMGLGHDLQSVTELEAARALREPDVFFTAAELAHFERAADPEQSLAAGFSAKEALFKALPAVDGWFWTDAELVHDARHAPRFRFHGTLAAHMAREGLQVAVSLSHSGGFVSTVVLVTRAPSP</sequence>
<dbReference type="InterPro" id="IPR008278">
    <property type="entry name" value="4-PPantetheinyl_Trfase_dom"/>
</dbReference>
<dbReference type="InterPro" id="IPR037143">
    <property type="entry name" value="4-PPantetheinyl_Trfase_dom_sf"/>
</dbReference>
<keyword evidence="2" id="KW-0479">Metal-binding</keyword>
<proteinExistence type="predicted"/>
<dbReference type="InterPro" id="IPR004568">
    <property type="entry name" value="Ppantetheine-prot_Trfase_dom"/>
</dbReference>
<dbReference type="AlphaFoldDB" id="A0A7Y4JWC5"/>
<keyword evidence="1 5" id="KW-0808">Transferase</keyword>
<dbReference type="Gene3D" id="3.90.470.20">
    <property type="entry name" value="4'-phosphopantetheinyl transferase domain"/>
    <property type="match status" value="1"/>
</dbReference>
<dbReference type="GO" id="GO:0000287">
    <property type="term" value="F:magnesium ion binding"/>
    <property type="evidence" value="ECO:0007669"/>
    <property type="project" value="InterPro"/>
</dbReference>
<organism evidence="5 6">
    <name type="scientific">Corallococcus exercitus</name>
    <dbReference type="NCBI Taxonomy" id="2316736"/>
    <lineage>
        <taxon>Bacteria</taxon>
        <taxon>Pseudomonadati</taxon>
        <taxon>Myxococcota</taxon>
        <taxon>Myxococcia</taxon>
        <taxon>Myxococcales</taxon>
        <taxon>Cystobacterineae</taxon>
        <taxon>Myxococcaceae</taxon>
        <taxon>Corallococcus</taxon>
    </lineage>
</organism>
<comment type="caution">
    <text evidence="5">The sequence shown here is derived from an EMBL/GenBank/DDBJ whole genome shotgun (WGS) entry which is preliminary data.</text>
</comment>
<dbReference type="EMBL" id="JABFJW010000223">
    <property type="protein sequence ID" value="NOK12314.1"/>
    <property type="molecule type" value="Genomic_DNA"/>
</dbReference>
<keyword evidence="3" id="KW-0460">Magnesium</keyword>
<dbReference type="Proteomes" id="UP000528460">
    <property type="component" value="Unassembled WGS sequence"/>
</dbReference>
<dbReference type="SUPFAM" id="SSF56214">
    <property type="entry name" value="4'-phosphopantetheinyl transferase"/>
    <property type="match status" value="1"/>
</dbReference>
<gene>
    <name evidence="5" type="ORF">HNS30_25060</name>
</gene>
<dbReference type="NCBIfam" id="TIGR00556">
    <property type="entry name" value="pantethn_trn"/>
    <property type="match status" value="1"/>
</dbReference>
<accession>A0A7Y4JWC5</accession>
<evidence type="ECO:0000259" key="4">
    <source>
        <dbReference type="Pfam" id="PF01648"/>
    </source>
</evidence>
<dbReference type="GO" id="GO:0008897">
    <property type="term" value="F:holo-[acyl-carrier-protein] synthase activity"/>
    <property type="evidence" value="ECO:0007669"/>
    <property type="project" value="InterPro"/>
</dbReference>
<feature type="domain" description="4'-phosphopantetheinyl transferase" evidence="4">
    <location>
        <begin position="4"/>
        <end position="95"/>
    </location>
</feature>